<evidence type="ECO:0000313" key="1">
    <source>
        <dbReference type="EMBL" id="KAF1387590.1"/>
    </source>
</evidence>
<sequence length="66" mass="7508">MSASLPPKPRHIADLKKIIFVINEGQSSTFYKKTQANVTWPTCPKESRREGRKDRCLLLPSASYCI</sequence>
<name>A0A6A5F2X3_PERFL</name>
<dbReference type="EMBL" id="VHII01000007">
    <property type="protein sequence ID" value="KAF1387590.1"/>
    <property type="molecule type" value="Genomic_DNA"/>
</dbReference>
<proteinExistence type="predicted"/>
<evidence type="ECO:0000313" key="2">
    <source>
        <dbReference type="Proteomes" id="UP000465112"/>
    </source>
</evidence>
<dbReference type="AlphaFoldDB" id="A0A6A5F2X3"/>
<protein>
    <submittedName>
        <fullName evidence="1">Uncharacterized protein</fullName>
    </submittedName>
</protein>
<reference evidence="1 2" key="1">
    <citation type="submission" date="2019-06" db="EMBL/GenBank/DDBJ databases">
        <title>A chromosome-scale genome assembly of the European perch, Perca fluviatilis.</title>
        <authorList>
            <person name="Roques C."/>
            <person name="Zahm M."/>
            <person name="Cabau C."/>
            <person name="Klopp C."/>
            <person name="Bouchez O."/>
            <person name="Donnadieu C."/>
            <person name="Kuhl H."/>
            <person name="Gislard M."/>
            <person name="Guendouz S."/>
            <person name="Journot L."/>
            <person name="Haffray P."/>
            <person name="Bestin A."/>
            <person name="Morvezen R."/>
            <person name="Feron R."/>
            <person name="Wen M."/>
            <person name="Jouanno E."/>
            <person name="Herpin A."/>
            <person name="Schartl M."/>
            <person name="Postlethwait J."/>
            <person name="Schaerlinger B."/>
            <person name="Chardard D."/>
            <person name="Lecocq T."/>
            <person name="Poncet C."/>
            <person name="Jaffrelo L."/>
            <person name="Lampietro C."/>
            <person name="Guiguen Y."/>
        </authorList>
    </citation>
    <scope>NUCLEOTIDE SEQUENCE [LARGE SCALE GENOMIC DNA]</scope>
    <source>
        <tissue evidence="1">Blood</tissue>
    </source>
</reference>
<dbReference type="Proteomes" id="UP000465112">
    <property type="component" value="Chromosome 7"/>
</dbReference>
<organism evidence="1 2">
    <name type="scientific">Perca fluviatilis</name>
    <name type="common">European perch</name>
    <dbReference type="NCBI Taxonomy" id="8168"/>
    <lineage>
        <taxon>Eukaryota</taxon>
        <taxon>Metazoa</taxon>
        <taxon>Chordata</taxon>
        <taxon>Craniata</taxon>
        <taxon>Vertebrata</taxon>
        <taxon>Euteleostomi</taxon>
        <taxon>Actinopterygii</taxon>
        <taxon>Neopterygii</taxon>
        <taxon>Teleostei</taxon>
        <taxon>Neoteleostei</taxon>
        <taxon>Acanthomorphata</taxon>
        <taxon>Eupercaria</taxon>
        <taxon>Perciformes</taxon>
        <taxon>Percoidei</taxon>
        <taxon>Percidae</taxon>
        <taxon>Percinae</taxon>
        <taxon>Perca</taxon>
    </lineage>
</organism>
<keyword evidence="2" id="KW-1185">Reference proteome</keyword>
<accession>A0A6A5F2X3</accession>
<comment type="caution">
    <text evidence="1">The sequence shown here is derived from an EMBL/GenBank/DDBJ whole genome shotgun (WGS) entry which is preliminary data.</text>
</comment>
<gene>
    <name evidence="1" type="ORF">PFLUV_G00081440</name>
</gene>